<reference evidence="2 3" key="1">
    <citation type="journal article" date="2014" name="BMC Genomics">
        <title>Oil accumulation mechanisms of the oleaginous microalga Chlorella protothecoides revealed through its genome, transcriptomes, and proteomes.</title>
        <authorList>
            <person name="Gao C."/>
            <person name="Wang Y."/>
            <person name="Shen Y."/>
            <person name="Yan D."/>
            <person name="He X."/>
            <person name="Dai J."/>
            <person name="Wu Q."/>
        </authorList>
    </citation>
    <scope>NUCLEOTIDE SEQUENCE [LARGE SCALE GENOMIC DNA]</scope>
    <source>
        <strain evidence="2 3">0710</strain>
    </source>
</reference>
<dbReference type="AlphaFoldDB" id="A0A087SU46"/>
<proteinExistence type="predicted"/>
<evidence type="ECO:0000313" key="2">
    <source>
        <dbReference type="EMBL" id="KFM29250.1"/>
    </source>
</evidence>
<accession>A0A087SU46</accession>
<evidence type="ECO:0000313" key="3">
    <source>
        <dbReference type="Proteomes" id="UP000028924"/>
    </source>
</evidence>
<organism evidence="2 3">
    <name type="scientific">Auxenochlorella protothecoides</name>
    <name type="common">Green microalga</name>
    <name type="synonym">Chlorella protothecoides</name>
    <dbReference type="NCBI Taxonomy" id="3075"/>
    <lineage>
        <taxon>Eukaryota</taxon>
        <taxon>Viridiplantae</taxon>
        <taxon>Chlorophyta</taxon>
        <taxon>core chlorophytes</taxon>
        <taxon>Trebouxiophyceae</taxon>
        <taxon>Chlorellales</taxon>
        <taxon>Chlorellaceae</taxon>
        <taxon>Auxenochlorella</taxon>
    </lineage>
</organism>
<keyword evidence="3" id="KW-1185">Reference proteome</keyword>
<feature type="compositionally biased region" description="Low complexity" evidence="1">
    <location>
        <begin position="20"/>
        <end position="31"/>
    </location>
</feature>
<evidence type="ECO:0000256" key="1">
    <source>
        <dbReference type="SAM" id="MobiDB-lite"/>
    </source>
</evidence>
<dbReference type="RefSeq" id="XP_011402303.1">
    <property type="nucleotide sequence ID" value="XM_011404001.1"/>
</dbReference>
<dbReference type="GeneID" id="23613017"/>
<dbReference type="EMBL" id="KL662189">
    <property type="protein sequence ID" value="KFM29250.1"/>
    <property type="molecule type" value="Genomic_DNA"/>
</dbReference>
<protein>
    <submittedName>
        <fullName evidence="2">Uncharacterized protein</fullName>
    </submittedName>
</protein>
<sequence>MVSRRRQRLQRRCTVPGLASGASFASGPAASHRSSEAGPGRPEAVGCWLTRHGDIQWNERCNRWSFTAAESALHNLQLCGATVMALSECAMAQRYISVTRLLVQTSTQSPSSPG</sequence>
<name>A0A087SU46_AUXPR</name>
<dbReference type="KEGG" id="apro:F751_1626"/>
<gene>
    <name evidence="2" type="ORF">F751_1626</name>
</gene>
<dbReference type="Proteomes" id="UP000028924">
    <property type="component" value="Unassembled WGS sequence"/>
</dbReference>
<feature type="region of interest" description="Disordered" evidence="1">
    <location>
        <begin position="20"/>
        <end position="43"/>
    </location>
</feature>